<feature type="compositionally biased region" description="Basic and acidic residues" evidence="6">
    <location>
        <begin position="626"/>
        <end position="642"/>
    </location>
</feature>
<feature type="transmembrane region" description="Helical" evidence="7">
    <location>
        <begin position="39"/>
        <end position="58"/>
    </location>
</feature>
<dbReference type="EMBL" id="ASQP01000552">
    <property type="protein sequence ID" value="OMI33257.1"/>
    <property type="molecule type" value="Genomic_DNA"/>
</dbReference>
<evidence type="ECO:0000256" key="6">
    <source>
        <dbReference type="SAM" id="MobiDB-lite"/>
    </source>
</evidence>
<sequence>MRLRLLLLALGTFAVGTDSMVMAGILGLISRDLGVSVPTAGQLVTVFALSYGLLAPVLATVTARWPRRRLLLTALAFFTAANALSALAPTYPLLLATRVLAAAGAALYTPTANAVATSLVPPERRGRALATVLGGMTVATALGVPLGTWIGRADWRLTMWLVVALGAAALAGQALLLRDLPTGLPTTGSATTPPGLRERLAPLRDRRVVGAAATTFLFFLAWNSVYIYIATAVAPATGGEAGRLSLVMLVMGVASVAGSWLGGRAVDHWGVRSVMLTGSVIPALAFVALPWLGRTMPGALLYALVVPVAGWAVAVALPHRLASIDPPNAPLLISINSSSLYLGMAAGGGAGSVSVALLGDRWFPLTAALLSLLATATVLATTRPPTRALAPDTRRRAHRGDRPLAVADLTGGRERAPGREARAGSRAPRQELQGRRGASAHRHHFVQRGPPLLHRRDVHGPAPPRGPGRAADVEGVDPRRPQRGQVVEPQPAAHHDPGRDRPACRPVRNPARRLGEQDRKPVVHPGGRPGGEERVKTRKPREPAAERVAVGGVVDGPVERPPALVQPGPRADDVQKRPDCGQVGQPVGSQEAEHELVRPLGPQLLRPRAQRVERGGAPGGEAVGRAQHDPQRDVHGRADRGEGLTGRAEPVGGHIGDQLEPVRPAGLRRDRIGHVEGDHLEKWSRHAEQLATPGPPRNPHPTQLAHGRSRSPPPRPRHAPHPLGGPPQRRPRGRLPPLPVAVRR</sequence>
<feature type="compositionally biased region" description="Basic and acidic residues" evidence="6">
    <location>
        <begin position="570"/>
        <end position="579"/>
    </location>
</feature>
<dbReference type="PROSITE" id="PS50850">
    <property type="entry name" value="MFS"/>
    <property type="match status" value="1"/>
</dbReference>
<dbReference type="InterPro" id="IPR050189">
    <property type="entry name" value="MFS_Efflux_Transporters"/>
</dbReference>
<accession>A0A1R1S4N8</accession>
<evidence type="ECO:0000259" key="8">
    <source>
        <dbReference type="PROSITE" id="PS50850"/>
    </source>
</evidence>
<feature type="compositionally biased region" description="Basic and acidic residues" evidence="6">
    <location>
        <begin position="667"/>
        <end position="688"/>
    </location>
</feature>
<dbReference type="AlphaFoldDB" id="A0A1R1S4N8"/>
<dbReference type="GO" id="GO:0005886">
    <property type="term" value="C:plasma membrane"/>
    <property type="evidence" value="ECO:0007669"/>
    <property type="project" value="UniProtKB-SubCell"/>
</dbReference>
<organism evidence="9 10">
    <name type="scientific">Streptomyces sparsogenes DSM 40356</name>
    <dbReference type="NCBI Taxonomy" id="1331668"/>
    <lineage>
        <taxon>Bacteria</taxon>
        <taxon>Bacillati</taxon>
        <taxon>Actinomycetota</taxon>
        <taxon>Actinomycetes</taxon>
        <taxon>Kitasatosporales</taxon>
        <taxon>Streptomycetaceae</taxon>
        <taxon>Streptomyces</taxon>
    </lineage>
</organism>
<feature type="transmembrane region" description="Helical" evidence="7">
    <location>
        <begin position="95"/>
        <end position="116"/>
    </location>
</feature>
<evidence type="ECO:0000256" key="5">
    <source>
        <dbReference type="ARBA" id="ARBA00023136"/>
    </source>
</evidence>
<dbReference type="PANTHER" id="PTHR43124">
    <property type="entry name" value="PURINE EFFLUX PUMP PBUE"/>
    <property type="match status" value="1"/>
</dbReference>
<keyword evidence="5 7" id="KW-0472">Membrane</keyword>
<dbReference type="InterPro" id="IPR036259">
    <property type="entry name" value="MFS_trans_sf"/>
</dbReference>
<feature type="transmembrane region" description="Helical" evidence="7">
    <location>
        <begin position="128"/>
        <end position="151"/>
    </location>
</feature>
<evidence type="ECO:0000256" key="3">
    <source>
        <dbReference type="ARBA" id="ARBA00022692"/>
    </source>
</evidence>
<feature type="transmembrane region" description="Helical" evidence="7">
    <location>
        <begin position="329"/>
        <end position="350"/>
    </location>
</feature>
<evidence type="ECO:0000313" key="10">
    <source>
        <dbReference type="Proteomes" id="UP000186168"/>
    </source>
</evidence>
<proteinExistence type="predicted"/>
<evidence type="ECO:0000313" key="9">
    <source>
        <dbReference type="EMBL" id="OMI33257.1"/>
    </source>
</evidence>
<feature type="transmembrane region" description="Helical" evidence="7">
    <location>
        <begin position="241"/>
        <end position="262"/>
    </location>
</feature>
<gene>
    <name evidence="9" type="ORF">SPAR_42369</name>
</gene>
<evidence type="ECO:0000256" key="4">
    <source>
        <dbReference type="ARBA" id="ARBA00022989"/>
    </source>
</evidence>
<name>A0A1R1S4N8_9ACTN</name>
<protein>
    <submittedName>
        <fullName evidence="9">Purine efflux pump PbuE</fullName>
    </submittedName>
</protein>
<dbReference type="SUPFAM" id="SSF103473">
    <property type="entry name" value="MFS general substrate transporter"/>
    <property type="match status" value="1"/>
</dbReference>
<comment type="subcellular location">
    <subcellularLocation>
        <location evidence="1">Cell membrane</location>
        <topology evidence="1">Multi-pass membrane protein</topology>
    </subcellularLocation>
</comment>
<keyword evidence="2" id="KW-1003">Cell membrane</keyword>
<reference evidence="9 10" key="1">
    <citation type="submission" date="2013-05" db="EMBL/GenBank/DDBJ databases">
        <title>Genome sequence of Streptomyces sparsogenes DSM 40356.</title>
        <authorList>
            <person name="Coyne S."/>
            <person name="Seebeck F.P."/>
        </authorList>
    </citation>
    <scope>NUCLEOTIDE SEQUENCE [LARGE SCALE GENOMIC DNA]</scope>
    <source>
        <strain evidence="9 10">DSM 40356</strain>
    </source>
</reference>
<feature type="compositionally biased region" description="Basic and acidic residues" evidence="6">
    <location>
        <begin position="411"/>
        <end position="434"/>
    </location>
</feature>
<feature type="compositionally biased region" description="Pro residues" evidence="6">
    <location>
        <begin position="734"/>
        <end position="744"/>
    </location>
</feature>
<feature type="region of interest" description="Disordered" evidence="6">
    <location>
        <begin position="384"/>
        <end position="744"/>
    </location>
</feature>
<dbReference type="Proteomes" id="UP000186168">
    <property type="component" value="Unassembled WGS sequence"/>
</dbReference>
<keyword evidence="10" id="KW-1185">Reference proteome</keyword>
<evidence type="ECO:0000256" key="2">
    <source>
        <dbReference type="ARBA" id="ARBA00022475"/>
    </source>
</evidence>
<dbReference type="Pfam" id="PF07690">
    <property type="entry name" value="MFS_1"/>
    <property type="match status" value="1"/>
</dbReference>
<feature type="domain" description="Major facilitator superfamily (MFS) profile" evidence="8">
    <location>
        <begin position="4"/>
        <end position="383"/>
    </location>
</feature>
<feature type="transmembrane region" description="Helical" evidence="7">
    <location>
        <begin position="157"/>
        <end position="177"/>
    </location>
</feature>
<feature type="transmembrane region" description="Helical" evidence="7">
    <location>
        <begin position="208"/>
        <end position="229"/>
    </location>
</feature>
<dbReference type="InterPro" id="IPR020846">
    <property type="entry name" value="MFS_dom"/>
</dbReference>
<dbReference type="Gene3D" id="1.20.1250.20">
    <property type="entry name" value="MFS general substrate transporter like domains"/>
    <property type="match status" value="1"/>
</dbReference>
<comment type="caution">
    <text evidence="9">The sequence shown here is derived from an EMBL/GenBank/DDBJ whole genome shotgun (WGS) entry which is preliminary data.</text>
</comment>
<evidence type="ECO:0000256" key="1">
    <source>
        <dbReference type="ARBA" id="ARBA00004651"/>
    </source>
</evidence>
<keyword evidence="3 7" id="KW-0812">Transmembrane</keyword>
<feature type="compositionally biased region" description="Basic and acidic residues" evidence="6">
    <location>
        <begin position="493"/>
        <end position="503"/>
    </location>
</feature>
<dbReference type="PANTHER" id="PTHR43124:SF10">
    <property type="entry name" value="PURINE EFFLUX PUMP PBUE"/>
    <property type="match status" value="1"/>
</dbReference>
<dbReference type="CDD" id="cd17324">
    <property type="entry name" value="MFS_NepI_like"/>
    <property type="match status" value="1"/>
</dbReference>
<feature type="transmembrane region" description="Helical" evidence="7">
    <location>
        <begin position="299"/>
        <end position="317"/>
    </location>
</feature>
<feature type="compositionally biased region" description="Basic and acidic residues" evidence="6">
    <location>
        <begin position="530"/>
        <end position="545"/>
    </location>
</feature>
<feature type="transmembrane region" description="Helical" evidence="7">
    <location>
        <begin position="70"/>
        <end position="89"/>
    </location>
</feature>
<feature type="transmembrane region" description="Helical" evidence="7">
    <location>
        <begin position="274"/>
        <end position="293"/>
    </location>
</feature>
<dbReference type="InterPro" id="IPR011701">
    <property type="entry name" value="MFS"/>
</dbReference>
<keyword evidence="4 7" id="KW-1133">Transmembrane helix</keyword>
<dbReference type="GO" id="GO:0022857">
    <property type="term" value="F:transmembrane transporter activity"/>
    <property type="evidence" value="ECO:0007669"/>
    <property type="project" value="InterPro"/>
</dbReference>
<evidence type="ECO:0000256" key="7">
    <source>
        <dbReference type="SAM" id="Phobius"/>
    </source>
</evidence>